<evidence type="ECO:0000313" key="1">
    <source>
        <dbReference type="EMBL" id="AKN88589.1"/>
    </source>
</evidence>
<evidence type="ECO:0000313" key="2">
    <source>
        <dbReference type="Proteomes" id="UP000035930"/>
    </source>
</evidence>
<keyword evidence="2" id="KW-1185">Reference proteome</keyword>
<protein>
    <submittedName>
        <fullName evidence="1">Uncharacterized protein</fullName>
    </submittedName>
</protein>
<dbReference type="EMBL" id="CP011923">
    <property type="protein sequence ID" value="AKN88589.1"/>
    <property type="molecule type" value="Genomic_DNA"/>
</dbReference>
<name>A0ABM5U5P7_9GAMM</name>
<gene>
    <name evidence="1" type="ORF">FNO190_0830</name>
</gene>
<organism evidence="1 2">
    <name type="scientific">Francisella orientalis</name>
    <dbReference type="NCBI Taxonomy" id="299583"/>
    <lineage>
        <taxon>Bacteria</taxon>
        <taxon>Pseudomonadati</taxon>
        <taxon>Pseudomonadota</taxon>
        <taxon>Gammaproteobacteria</taxon>
        <taxon>Thiotrichales</taxon>
        <taxon>Francisellaceae</taxon>
        <taxon>Francisella</taxon>
    </lineage>
</organism>
<dbReference type="Proteomes" id="UP000035930">
    <property type="component" value="Chromosome"/>
</dbReference>
<accession>A0ABM5U5P7</accession>
<reference evidence="1" key="1">
    <citation type="submission" date="2017-08" db="EMBL/GenBank/DDBJ databases">
        <title>Complete Genome Sequence of Francisella noatunensis subsp. orientalis strain FNO190.</title>
        <authorList>
            <person name="Pereira F.L."/>
            <person name="Goncalves L.A."/>
            <person name="Guilherme T.C."/>
            <person name="Soares S.C."/>
            <person name="Dorella F.A."/>
            <person name="Carvalho A.F."/>
            <person name="Leibowitz M.P."/>
            <person name="Leal C.A.G."/>
            <person name="Azevedo V.A.C."/>
            <person name="Figueiredo H.C.P."/>
        </authorList>
    </citation>
    <scope>NUCLEOTIDE SEQUENCE</scope>
    <source>
        <strain evidence="1">FNO190</strain>
    </source>
</reference>
<proteinExistence type="predicted"/>
<sequence>MKTLPVFGISYVLLHKVSGNFTSLLLLKTIYQERLYSSVFNRLISSSTICRANL</sequence>